<dbReference type="EMBL" id="AMLP01000055">
    <property type="protein sequence ID" value="ELS57431.1"/>
    <property type="molecule type" value="Genomic_DNA"/>
</dbReference>
<feature type="compositionally biased region" description="Basic and acidic residues" evidence="1">
    <location>
        <begin position="138"/>
        <end position="155"/>
    </location>
</feature>
<accession>L8PIQ7</accession>
<organism evidence="2 3">
    <name type="scientific">Streptomyces viridochromogenes Tue57</name>
    <dbReference type="NCBI Taxonomy" id="1160705"/>
    <lineage>
        <taxon>Bacteria</taxon>
        <taxon>Bacillati</taxon>
        <taxon>Actinomycetota</taxon>
        <taxon>Actinomycetes</taxon>
        <taxon>Kitasatosporales</taxon>
        <taxon>Streptomycetaceae</taxon>
        <taxon>Streptomyces</taxon>
    </lineage>
</organism>
<dbReference type="AlphaFoldDB" id="L8PIQ7"/>
<dbReference type="PATRIC" id="fig|1160705.3.peg.1567"/>
<protein>
    <submittedName>
        <fullName evidence="2">Uncharacterized protein</fullName>
    </submittedName>
</protein>
<evidence type="ECO:0000313" key="3">
    <source>
        <dbReference type="Proteomes" id="UP000011205"/>
    </source>
</evidence>
<sequence length="197" mass="21148">MLGDGLLDLPGVEVDGPGDEGVGLVVVERHLGPARCVRPVQLVGIRLGEIDADALRTAVALDVLAGGAQLRARRELRRAFHLVVGQRVVARAPVTLLRGLFDDARRHRAGPLSLPLSGLLGGPATVVRSRFVGPGRPRQGDADHHGGSGHRDGRTGHHLAQMAVHYLAHIFPLLPVRPREYVLAPLVRHTSYALVDR</sequence>
<dbReference type="Proteomes" id="UP000011205">
    <property type="component" value="Unassembled WGS sequence"/>
</dbReference>
<reference evidence="2 3" key="1">
    <citation type="journal article" date="2013" name="Genome Announc.">
        <title>Draft Genome Sequence of Streptomyces viridochromogenes Strain Tu57, Producer of Avilamycin.</title>
        <authorList>
            <person name="Gruning B.A."/>
            <person name="Erxleben A."/>
            <person name="Hahnlein A."/>
            <person name="Gunther S."/>
        </authorList>
    </citation>
    <scope>NUCLEOTIDE SEQUENCE [LARGE SCALE GENOMIC DNA]</scope>
    <source>
        <strain evidence="2 3">Tue57</strain>
    </source>
</reference>
<name>L8PIQ7_STRVR</name>
<gene>
    <name evidence="2" type="ORF">STVIR_1571</name>
</gene>
<feature type="region of interest" description="Disordered" evidence="1">
    <location>
        <begin position="132"/>
        <end position="155"/>
    </location>
</feature>
<proteinExistence type="predicted"/>
<evidence type="ECO:0000256" key="1">
    <source>
        <dbReference type="SAM" id="MobiDB-lite"/>
    </source>
</evidence>
<evidence type="ECO:0000313" key="2">
    <source>
        <dbReference type="EMBL" id="ELS57431.1"/>
    </source>
</evidence>
<comment type="caution">
    <text evidence="2">The sequence shown here is derived from an EMBL/GenBank/DDBJ whole genome shotgun (WGS) entry which is preliminary data.</text>
</comment>